<evidence type="ECO:0000313" key="2">
    <source>
        <dbReference type="EMBL" id="KAK1261805.1"/>
    </source>
</evidence>
<dbReference type="EMBL" id="JAUJYN010000010">
    <property type="protein sequence ID" value="KAK1261805.1"/>
    <property type="molecule type" value="Genomic_DNA"/>
</dbReference>
<name>A0AAV9ACX7_ACOGR</name>
<reference evidence="2" key="1">
    <citation type="journal article" date="2023" name="Nat. Commun.">
        <title>Diploid and tetraploid genomes of Acorus and the evolution of monocots.</title>
        <authorList>
            <person name="Ma L."/>
            <person name="Liu K.W."/>
            <person name="Li Z."/>
            <person name="Hsiao Y.Y."/>
            <person name="Qi Y."/>
            <person name="Fu T."/>
            <person name="Tang G.D."/>
            <person name="Zhang D."/>
            <person name="Sun W.H."/>
            <person name="Liu D.K."/>
            <person name="Li Y."/>
            <person name="Chen G.Z."/>
            <person name="Liu X.D."/>
            <person name="Liao X.Y."/>
            <person name="Jiang Y.T."/>
            <person name="Yu X."/>
            <person name="Hao Y."/>
            <person name="Huang J."/>
            <person name="Zhao X.W."/>
            <person name="Ke S."/>
            <person name="Chen Y.Y."/>
            <person name="Wu W.L."/>
            <person name="Hsu J.L."/>
            <person name="Lin Y.F."/>
            <person name="Huang M.D."/>
            <person name="Li C.Y."/>
            <person name="Huang L."/>
            <person name="Wang Z.W."/>
            <person name="Zhao X."/>
            <person name="Zhong W.Y."/>
            <person name="Peng D.H."/>
            <person name="Ahmad S."/>
            <person name="Lan S."/>
            <person name="Zhang J.S."/>
            <person name="Tsai W.C."/>
            <person name="Van de Peer Y."/>
            <person name="Liu Z.J."/>
        </authorList>
    </citation>
    <scope>NUCLEOTIDE SEQUENCE</scope>
    <source>
        <strain evidence="2">SCP</strain>
    </source>
</reference>
<proteinExistence type="predicted"/>
<feature type="region of interest" description="Disordered" evidence="1">
    <location>
        <begin position="80"/>
        <end position="103"/>
    </location>
</feature>
<gene>
    <name evidence="2" type="ORF">QJS04_geneDACA000910</name>
</gene>
<comment type="caution">
    <text evidence="2">The sequence shown here is derived from an EMBL/GenBank/DDBJ whole genome shotgun (WGS) entry which is preliminary data.</text>
</comment>
<evidence type="ECO:0000313" key="3">
    <source>
        <dbReference type="Proteomes" id="UP001179952"/>
    </source>
</evidence>
<accession>A0AAV9ACX7</accession>
<sequence length="121" mass="14213">MNSTEKHIQQLPIIMQITIKTRLQNVLNKIINRKNKQTMKHKTQKDIIFPSFTSYLSPNQQTQKKKKLMKSTKQNVITTKPNHSQSVIPTNPPLLKTKTPKIQKQHSEIPFQYPIRIFKPN</sequence>
<reference evidence="2" key="2">
    <citation type="submission" date="2023-06" db="EMBL/GenBank/DDBJ databases">
        <authorList>
            <person name="Ma L."/>
            <person name="Liu K.-W."/>
            <person name="Li Z."/>
            <person name="Hsiao Y.-Y."/>
            <person name="Qi Y."/>
            <person name="Fu T."/>
            <person name="Tang G."/>
            <person name="Zhang D."/>
            <person name="Sun W.-H."/>
            <person name="Liu D.-K."/>
            <person name="Li Y."/>
            <person name="Chen G.-Z."/>
            <person name="Liu X.-D."/>
            <person name="Liao X.-Y."/>
            <person name="Jiang Y.-T."/>
            <person name="Yu X."/>
            <person name="Hao Y."/>
            <person name="Huang J."/>
            <person name="Zhao X.-W."/>
            <person name="Ke S."/>
            <person name="Chen Y.-Y."/>
            <person name="Wu W.-L."/>
            <person name="Hsu J.-L."/>
            <person name="Lin Y.-F."/>
            <person name="Huang M.-D."/>
            <person name="Li C.-Y."/>
            <person name="Huang L."/>
            <person name="Wang Z.-W."/>
            <person name="Zhao X."/>
            <person name="Zhong W.-Y."/>
            <person name="Peng D.-H."/>
            <person name="Ahmad S."/>
            <person name="Lan S."/>
            <person name="Zhang J.-S."/>
            <person name="Tsai W.-C."/>
            <person name="Van De Peer Y."/>
            <person name="Liu Z.-J."/>
        </authorList>
    </citation>
    <scope>NUCLEOTIDE SEQUENCE</scope>
    <source>
        <strain evidence="2">SCP</strain>
        <tissue evidence="2">Leaves</tissue>
    </source>
</reference>
<protein>
    <submittedName>
        <fullName evidence="2">Uncharacterized protein</fullName>
    </submittedName>
</protein>
<dbReference type="Proteomes" id="UP001179952">
    <property type="component" value="Unassembled WGS sequence"/>
</dbReference>
<evidence type="ECO:0000256" key="1">
    <source>
        <dbReference type="SAM" id="MobiDB-lite"/>
    </source>
</evidence>
<keyword evidence="3" id="KW-1185">Reference proteome</keyword>
<organism evidence="2 3">
    <name type="scientific">Acorus gramineus</name>
    <name type="common">Dwarf sweet flag</name>
    <dbReference type="NCBI Taxonomy" id="55184"/>
    <lineage>
        <taxon>Eukaryota</taxon>
        <taxon>Viridiplantae</taxon>
        <taxon>Streptophyta</taxon>
        <taxon>Embryophyta</taxon>
        <taxon>Tracheophyta</taxon>
        <taxon>Spermatophyta</taxon>
        <taxon>Magnoliopsida</taxon>
        <taxon>Liliopsida</taxon>
        <taxon>Acoraceae</taxon>
        <taxon>Acorus</taxon>
    </lineage>
</organism>
<dbReference type="AlphaFoldDB" id="A0AAV9ACX7"/>